<protein>
    <submittedName>
        <fullName evidence="7">TetR family transcriptional regulator</fullName>
    </submittedName>
</protein>
<feature type="DNA-binding region" description="H-T-H motif" evidence="4">
    <location>
        <begin position="41"/>
        <end position="60"/>
    </location>
</feature>
<keyword evidence="3" id="KW-0804">Transcription</keyword>
<dbReference type="GO" id="GO:0000976">
    <property type="term" value="F:transcription cis-regulatory region binding"/>
    <property type="evidence" value="ECO:0007669"/>
    <property type="project" value="TreeGrafter"/>
</dbReference>
<keyword evidence="8" id="KW-1185">Reference proteome</keyword>
<feature type="region of interest" description="Disordered" evidence="5">
    <location>
        <begin position="1"/>
        <end position="20"/>
    </location>
</feature>
<dbReference type="InterPro" id="IPR050109">
    <property type="entry name" value="HTH-type_TetR-like_transc_reg"/>
</dbReference>
<dbReference type="InterPro" id="IPR001647">
    <property type="entry name" value="HTH_TetR"/>
</dbReference>
<dbReference type="PRINTS" id="PR00455">
    <property type="entry name" value="HTHTETR"/>
</dbReference>
<dbReference type="SUPFAM" id="SSF48498">
    <property type="entry name" value="Tetracyclin repressor-like, C-terminal domain"/>
    <property type="match status" value="1"/>
</dbReference>
<sequence length="228" mass="24769">MNSTEPVPPPLRGRAREAQGNDASILQAAREVFSEYGWGAPMAEIAARAQTGVASIYRRYPSKTELVNAIRVLSLEQICELVESCAVPDPEAPAPASRVERFLRRHIVAASTPLLTTFGRYVETTGEIDALAERLRLGLEALVGADRERGLVPAHYGPADLMLTITHLRPPLAVDRQRANEIHLRQLDYVLLGLRAAAAAEAAGDTVLSGAPSSWDEWLRLNSTDAGR</sequence>
<dbReference type="Proteomes" id="UP000291832">
    <property type="component" value="Unassembled WGS sequence"/>
</dbReference>
<reference evidence="7 8" key="1">
    <citation type="journal article" date="2015" name="Stand. Genomic Sci.">
        <title>Genomic Encyclopedia of Bacterial and Archaeal Type Strains, Phase III: the genomes of soil and plant-associated and newly described type strains.</title>
        <authorList>
            <person name="Whitman W.B."/>
            <person name="Woyke T."/>
            <person name="Klenk H.P."/>
            <person name="Zhou Y."/>
            <person name="Lilburn T.G."/>
            <person name="Beck B.J."/>
            <person name="De Vos P."/>
            <person name="Vandamme P."/>
            <person name="Eisen J.A."/>
            <person name="Garrity G."/>
            <person name="Hugenholtz P."/>
            <person name="Kyrpides N.C."/>
        </authorList>
    </citation>
    <scope>NUCLEOTIDE SEQUENCE [LARGE SCALE GENOMIC DNA]</scope>
    <source>
        <strain evidence="7 8">RF6</strain>
    </source>
</reference>
<dbReference type="RefSeq" id="WP_198677400.1">
    <property type="nucleotide sequence ID" value="NZ_QYAG01000004.1"/>
</dbReference>
<evidence type="ECO:0000256" key="1">
    <source>
        <dbReference type="ARBA" id="ARBA00023015"/>
    </source>
</evidence>
<gene>
    <name evidence="7" type="ORF">EV139_0168</name>
</gene>
<evidence type="ECO:0000256" key="5">
    <source>
        <dbReference type="SAM" id="MobiDB-lite"/>
    </source>
</evidence>
<keyword evidence="1" id="KW-0805">Transcription regulation</keyword>
<name>A0A4Q7U4K4_9MICO</name>
<dbReference type="Gene3D" id="1.10.357.10">
    <property type="entry name" value="Tetracycline Repressor, domain 2"/>
    <property type="match status" value="1"/>
</dbReference>
<dbReference type="SUPFAM" id="SSF46689">
    <property type="entry name" value="Homeodomain-like"/>
    <property type="match status" value="1"/>
</dbReference>
<evidence type="ECO:0000256" key="2">
    <source>
        <dbReference type="ARBA" id="ARBA00023125"/>
    </source>
</evidence>
<comment type="caution">
    <text evidence="7">The sequence shown here is derived from an EMBL/GenBank/DDBJ whole genome shotgun (WGS) entry which is preliminary data.</text>
</comment>
<dbReference type="EMBL" id="SHKI01000002">
    <property type="protein sequence ID" value="RZT68443.1"/>
    <property type="molecule type" value="Genomic_DNA"/>
</dbReference>
<evidence type="ECO:0000313" key="8">
    <source>
        <dbReference type="Proteomes" id="UP000291832"/>
    </source>
</evidence>
<proteinExistence type="predicted"/>
<dbReference type="GO" id="GO:0003700">
    <property type="term" value="F:DNA-binding transcription factor activity"/>
    <property type="evidence" value="ECO:0007669"/>
    <property type="project" value="TreeGrafter"/>
</dbReference>
<dbReference type="Pfam" id="PF00440">
    <property type="entry name" value="TetR_N"/>
    <property type="match status" value="1"/>
</dbReference>
<dbReference type="InterPro" id="IPR036271">
    <property type="entry name" value="Tet_transcr_reg_TetR-rel_C_sf"/>
</dbReference>
<dbReference type="InterPro" id="IPR009057">
    <property type="entry name" value="Homeodomain-like_sf"/>
</dbReference>
<dbReference type="PANTHER" id="PTHR30055:SF234">
    <property type="entry name" value="HTH-TYPE TRANSCRIPTIONAL REGULATOR BETI"/>
    <property type="match status" value="1"/>
</dbReference>
<evidence type="ECO:0000256" key="4">
    <source>
        <dbReference type="PROSITE-ProRule" id="PRU00335"/>
    </source>
</evidence>
<accession>A0A4Q7U4K4</accession>
<feature type="domain" description="HTH tetR-type" evidence="6">
    <location>
        <begin position="19"/>
        <end position="78"/>
    </location>
</feature>
<evidence type="ECO:0000259" key="6">
    <source>
        <dbReference type="PROSITE" id="PS50977"/>
    </source>
</evidence>
<organism evidence="7 8">
    <name type="scientific">Leucobacter luti</name>
    <dbReference type="NCBI Taxonomy" id="340320"/>
    <lineage>
        <taxon>Bacteria</taxon>
        <taxon>Bacillati</taxon>
        <taxon>Actinomycetota</taxon>
        <taxon>Actinomycetes</taxon>
        <taxon>Micrococcales</taxon>
        <taxon>Microbacteriaceae</taxon>
        <taxon>Leucobacter</taxon>
    </lineage>
</organism>
<feature type="compositionally biased region" description="Pro residues" evidence="5">
    <location>
        <begin position="1"/>
        <end position="11"/>
    </location>
</feature>
<evidence type="ECO:0000313" key="7">
    <source>
        <dbReference type="EMBL" id="RZT68443.1"/>
    </source>
</evidence>
<dbReference type="PANTHER" id="PTHR30055">
    <property type="entry name" value="HTH-TYPE TRANSCRIPTIONAL REGULATOR RUTR"/>
    <property type="match status" value="1"/>
</dbReference>
<keyword evidence="2 4" id="KW-0238">DNA-binding</keyword>
<dbReference type="PROSITE" id="PS50977">
    <property type="entry name" value="HTH_TETR_2"/>
    <property type="match status" value="1"/>
</dbReference>
<dbReference type="AlphaFoldDB" id="A0A4Q7U4K4"/>
<evidence type="ECO:0000256" key="3">
    <source>
        <dbReference type="ARBA" id="ARBA00023163"/>
    </source>
</evidence>